<evidence type="ECO:0000256" key="3">
    <source>
        <dbReference type="SAM" id="MobiDB-lite"/>
    </source>
</evidence>
<dbReference type="InterPro" id="IPR001356">
    <property type="entry name" value="HD"/>
</dbReference>
<feature type="region of interest" description="Disordered" evidence="3">
    <location>
        <begin position="1"/>
        <end position="93"/>
    </location>
</feature>
<sequence>MIHTESLRPVHNTQGLRHYESSDSNSSCTSPPVITHLNPSRPALAPGDNGNNTLVHWTQAPSSYDKITDKSDDDDEIDDEYRPFTPPPPRERLSYTRYQLELLSGIYEKVRYPNSTQKLLIAKRVGITREQVKIWFQNRRRKDVINNPKRKGNSSTESSDSLTSAESEPNTPPQSEDSKPSSPADIDGPKMVPNVVLKSVIDELERFEKTVLKAKKSKKKSRPKQQQQAQQKMSTTAIKANAASLFTAYDMVSPPNKVISPAMLNTSINRFSHSKTTSAFQDPKSNGEANGSPHNASPLMNGYHQLPNNISVLPNQYSPHHSSGMTSSSVHHPKAHPAFENIPVLADLLGYRSSESIRSQKQHLNHSLSPHNSYVVSPNRGATDRGYTDIPGSVNHGSLGVNRVFPFPFIADAPVMLSSMRHPDPYRPPVHYLPQQHSEDPYQSFMISSLTNPYYTASPSQSWTPHPHPPPPVSTDNYTQNTGL</sequence>
<evidence type="ECO:0000259" key="4">
    <source>
        <dbReference type="PROSITE" id="PS50071"/>
    </source>
</evidence>
<comment type="caution">
    <text evidence="5">The sequence shown here is derived from an EMBL/GenBank/DDBJ whole genome shotgun (WGS) entry which is preliminary data.</text>
</comment>
<feature type="compositionally biased region" description="Polar residues" evidence="3">
    <location>
        <begin position="274"/>
        <end position="295"/>
    </location>
</feature>
<dbReference type="GO" id="GO:0006357">
    <property type="term" value="P:regulation of transcription by RNA polymerase II"/>
    <property type="evidence" value="ECO:0007669"/>
    <property type="project" value="InterPro"/>
</dbReference>
<dbReference type="PANTHER" id="PTHR36968">
    <property type="entry name" value="HOMEOBOX-DDT DOMAIN PROTEIN RLT2"/>
    <property type="match status" value="1"/>
</dbReference>
<reference evidence="5 6" key="1">
    <citation type="submission" date="2024-01" db="EMBL/GenBank/DDBJ databases">
        <title>The genome of the rayed Mediterranean limpet Patella caerulea (Linnaeus, 1758).</title>
        <authorList>
            <person name="Anh-Thu Weber A."/>
            <person name="Halstead-Nussloch G."/>
        </authorList>
    </citation>
    <scope>NUCLEOTIDE SEQUENCE [LARGE SCALE GENOMIC DNA]</scope>
    <source>
        <strain evidence="5">AATW-2023a</strain>
        <tissue evidence="5">Whole specimen</tissue>
    </source>
</reference>
<feature type="region of interest" description="Disordered" evidence="3">
    <location>
        <begin position="274"/>
        <end position="300"/>
    </location>
</feature>
<feature type="region of interest" description="Disordered" evidence="3">
    <location>
        <begin position="145"/>
        <end position="191"/>
    </location>
</feature>
<feature type="domain" description="Homeobox" evidence="4">
    <location>
        <begin position="86"/>
        <end position="146"/>
    </location>
</feature>
<feature type="compositionally biased region" description="Basic residues" evidence="3">
    <location>
        <begin position="213"/>
        <end position="223"/>
    </location>
</feature>
<dbReference type="GO" id="GO:0005634">
    <property type="term" value="C:nucleus"/>
    <property type="evidence" value="ECO:0007669"/>
    <property type="project" value="UniProtKB-SubCell"/>
</dbReference>
<feature type="region of interest" description="Disordered" evidence="3">
    <location>
        <begin position="213"/>
        <end position="235"/>
    </location>
</feature>
<evidence type="ECO:0000313" key="6">
    <source>
        <dbReference type="Proteomes" id="UP001347796"/>
    </source>
</evidence>
<protein>
    <recommendedName>
        <fullName evidence="4">Homeobox domain-containing protein</fullName>
    </recommendedName>
</protein>
<dbReference type="EMBL" id="JAZGQO010000007">
    <property type="protein sequence ID" value="KAK6182869.1"/>
    <property type="molecule type" value="Genomic_DNA"/>
</dbReference>
<dbReference type="SMART" id="SM00389">
    <property type="entry name" value="HOX"/>
    <property type="match status" value="1"/>
</dbReference>
<dbReference type="PANTHER" id="PTHR36968:SF5">
    <property type="entry name" value="HOMEOBOX-DDT DOMAIN PROTEIN RLT2"/>
    <property type="match status" value="1"/>
</dbReference>
<dbReference type="CDD" id="cd00086">
    <property type="entry name" value="homeodomain"/>
    <property type="match status" value="1"/>
</dbReference>
<gene>
    <name evidence="5" type="ORF">SNE40_010456</name>
</gene>
<dbReference type="GO" id="GO:0003677">
    <property type="term" value="F:DNA binding"/>
    <property type="evidence" value="ECO:0007669"/>
    <property type="project" value="UniProtKB-UniRule"/>
</dbReference>
<feature type="region of interest" description="Disordered" evidence="3">
    <location>
        <begin position="457"/>
        <end position="484"/>
    </location>
</feature>
<keyword evidence="1 2" id="KW-0371">Homeobox</keyword>
<comment type="subcellular location">
    <subcellularLocation>
        <location evidence="1 2">Nucleus</location>
    </subcellularLocation>
</comment>
<dbReference type="AlphaFoldDB" id="A0AAN8K1P6"/>
<name>A0AAN8K1P6_PATCE</name>
<feature type="DNA-binding region" description="Homeobox" evidence="1">
    <location>
        <begin position="88"/>
        <end position="147"/>
    </location>
</feature>
<evidence type="ECO:0000256" key="2">
    <source>
        <dbReference type="RuleBase" id="RU000682"/>
    </source>
</evidence>
<keyword evidence="1 2" id="KW-0238">DNA-binding</keyword>
<feature type="compositionally biased region" description="Polar residues" evidence="3">
    <location>
        <begin position="49"/>
        <end position="62"/>
    </location>
</feature>
<dbReference type="Pfam" id="PF00046">
    <property type="entry name" value="Homeodomain"/>
    <property type="match status" value="1"/>
</dbReference>
<dbReference type="SUPFAM" id="SSF46689">
    <property type="entry name" value="Homeodomain-like"/>
    <property type="match status" value="1"/>
</dbReference>
<accession>A0AAN8K1P6</accession>
<dbReference type="InterPro" id="IPR044977">
    <property type="entry name" value="RLT1-3"/>
</dbReference>
<dbReference type="InterPro" id="IPR009057">
    <property type="entry name" value="Homeodomain-like_sf"/>
</dbReference>
<evidence type="ECO:0000313" key="5">
    <source>
        <dbReference type="EMBL" id="KAK6182869.1"/>
    </source>
</evidence>
<keyword evidence="1 2" id="KW-0539">Nucleus</keyword>
<dbReference type="Proteomes" id="UP001347796">
    <property type="component" value="Unassembled WGS sequence"/>
</dbReference>
<dbReference type="Gene3D" id="1.10.10.60">
    <property type="entry name" value="Homeodomain-like"/>
    <property type="match status" value="1"/>
</dbReference>
<feature type="compositionally biased region" description="Low complexity" evidence="3">
    <location>
        <begin position="154"/>
        <end position="168"/>
    </location>
</feature>
<evidence type="ECO:0000256" key="1">
    <source>
        <dbReference type="PROSITE-ProRule" id="PRU00108"/>
    </source>
</evidence>
<organism evidence="5 6">
    <name type="scientific">Patella caerulea</name>
    <name type="common">Rayed Mediterranean limpet</name>
    <dbReference type="NCBI Taxonomy" id="87958"/>
    <lineage>
        <taxon>Eukaryota</taxon>
        <taxon>Metazoa</taxon>
        <taxon>Spiralia</taxon>
        <taxon>Lophotrochozoa</taxon>
        <taxon>Mollusca</taxon>
        <taxon>Gastropoda</taxon>
        <taxon>Patellogastropoda</taxon>
        <taxon>Patelloidea</taxon>
        <taxon>Patellidae</taxon>
        <taxon>Patella</taxon>
    </lineage>
</organism>
<dbReference type="PROSITE" id="PS50071">
    <property type="entry name" value="HOMEOBOX_2"/>
    <property type="match status" value="1"/>
</dbReference>
<feature type="compositionally biased region" description="Polar residues" evidence="3">
    <location>
        <begin position="474"/>
        <end position="484"/>
    </location>
</feature>
<keyword evidence="6" id="KW-1185">Reference proteome</keyword>
<proteinExistence type="predicted"/>